<keyword evidence="7" id="KW-0479">Metal-binding</keyword>
<accession>A0A9J7HL50</accession>
<evidence type="ECO:0000256" key="2">
    <source>
        <dbReference type="ARBA" id="ARBA00004613"/>
    </source>
</evidence>
<dbReference type="Proteomes" id="UP000001554">
    <property type="component" value="Chromosome 17"/>
</dbReference>
<keyword evidence="4" id="KW-0964">Secreted</keyword>
<feature type="signal peptide" evidence="15">
    <location>
        <begin position="1"/>
        <end position="15"/>
    </location>
</feature>
<keyword evidence="6" id="KW-0645">Protease</keyword>
<evidence type="ECO:0000256" key="7">
    <source>
        <dbReference type="ARBA" id="ARBA00022723"/>
    </source>
</evidence>
<evidence type="ECO:0000256" key="10">
    <source>
        <dbReference type="ARBA" id="ARBA00022833"/>
    </source>
</evidence>
<keyword evidence="17" id="KW-1185">Reference proteome</keyword>
<dbReference type="GO" id="GO:0006508">
    <property type="term" value="P:proteolysis"/>
    <property type="evidence" value="ECO:0000318"/>
    <property type="project" value="GO_Central"/>
</dbReference>
<proteinExistence type="inferred from homology"/>
<evidence type="ECO:0000259" key="16">
    <source>
        <dbReference type="PROSITE" id="PS52035"/>
    </source>
</evidence>
<keyword evidence="12" id="KW-1015">Disulfide bond</keyword>
<evidence type="ECO:0000256" key="3">
    <source>
        <dbReference type="ARBA" id="ARBA00005988"/>
    </source>
</evidence>
<dbReference type="Pfam" id="PF00246">
    <property type="entry name" value="Peptidase_M14"/>
    <property type="match status" value="1"/>
</dbReference>
<organism evidence="17 18">
    <name type="scientific">Branchiostoma floridae</name>
    <name type="common">Florida lancelet</name>
    <name type="synonym">Amphioxus</name>
    <dbReference type="NCBI Taxonomy" id="7739"/>
    <lineage>
        <taxon>Eukaryota</taxon>
        <taxon>Metazoa</taxon>
        <taxon>Chordata</taxon>
        <taxon>Cephalochordata</taxon>
        <taxon>Leptocardii</taxon>
        <taxon>Amphioxiformes</taxon>
        <taxon>Branchiostomatidae</taxon>
        <taxon>Branchiostoma</taxon>
    </lineage>
</organism>
<evidence type="ECO:0000313" key="18">
    <source>
        <dbReference type="RefSeq" id="XP_035660270.1"/>
    </source>
</evidence>
<keyword evidence="10" id="KW-0862">Zinc</keyword>
<sequence>MKAFLLLTTVFVAFAAKRFDGHQVLRIHPEHEGHLKKLVRLERFEQLVDFWKGPTCLSCPVDVRVPKNLLRKVKTLLEKTGMKYTVMVDDLQQSINMARSRHIRAVGFNFDDYNTYADIDSQLTDFATSYPSLASVFTIGTTYEGYYIRAIKVGSAGGNKPAVLLEGQLHARDWIVSATLMYNIKFLLEGYGNDSQITSLMDQVDFYFIPVTNVDGYVFTHTEDRMWKKTRSVRGLCFGVDANRNWDVHFGSSPSDDPCSDIYHGPVAFSEPETKAVRDLVMENSDNLKAYLSVHASGQTWMTPHGWTFNSAPDYEEQDDLAGRAVSAIYSVNGISFMHGTIANINGLVGGSSCDWAYTVAGIKYSYAIQLRDGFVLPADQIRPSADEFFAGLLVVAEQVAAEY</sequence>
<comment type="subcellular location">
    <subcellularLocation>
        <location evidence="2">Secreted</location>
    </subcellularLocation>
</comment>
<keyword evidence="11" id="KW-0482">Metalloprotease</keyword>
<dbReference type="RefSeq" id="XP_035660270.1">
    <property type="nucleotide sequence ID" value="XM_035804377.1"/>
</dbReference>
<dbReference type="KEGG" id="bfo:118404978"/>
<feature type="domain" description="Peptidase M14" evidence="16">
    <location>
        <begin position="112"/>
        <end position="400"/>
    </location>
</feature>
<comment type="caution">
    <text evidence="14">Lacks conserved residue(s) required for the propagation of feature annotation.</text>
</comment>
<evidence type="ECO:0000256" key="12">
    <source>
        <dbReference type="ARBA" id="ARBA00023157"/>
    </source>
</evidence>
<gene>
    <name evidence="18" type="primary">LOC118404978</name>
</gene>
<dbReference type="GO" id="GO:0004181">
    <property type="term" value="F:metallocarboxypeptidase activity"/>
    <property type="evidence" value="ECO:0000318"/>
    <property type="project" value="GO_Central"/>
</dbReference>
<comment type="similarity">
    <text evidence="3 14">Belongs to the peptidase M14 family.</text>
</comment>
<keyword evidence="5" id="KW-0121">Carboxypeptidase</keyword>
<evidence type="ECO:0000313" key="17">
    <source>
        <dbReference type="Proteomes" id="UP000001554"/>
    </source>
</evidence>
<protein>
    <submittedName>
        <fullName evidence="18">Carboxypeptidase B-like</fullName>
    </submittedName>
</protein>
<dbReference type="PRINTS" id="PR00765">
    <property type="entry name" value="CRBOXYPTASEA"/>
</dbReference>
<comment type="cofactor">
    <cofactor evidence="1">
        <name>Zn(2+)</name>
        <dbReference type="ChEBI" id="CHEBI:29105"/>
    </cofactor>
</comment>
<evidence type="ECO:0000256" key="4">
    <source>
        <dbReference type="ARBA" id="ARBA00022525"/>
    </source>
</evidence>
<dbReference type="Gene3D" id="3.40.630.10">
    <property type="entry name" value="Zn peptidases"/>
    <property type="match status" value="1"/>
</dbReference>
<evidence type="ECO:0000256" key="6">
    <source>
        <dbReference type="ARBA" id="ARBA00022670"/>
    </source>
</evidence>
<dbReference type="FunFam" id="3.40.630.10:FF:000040">
    <property type="entry name" value="zinc carboxypeptidase"/>
    <property type="match status" value="1"/>
</dbReference>
<dbReference type="PROSITE" id="PS52035">
    <property type="entry name" value="PEPTIDASE_M14"/>
    <property type="match status" value="1"/>
</dbReference>
<dbReference type="GO" id="GO:0008270">
    <property type="term" value="F:zinc ion binding"/>
    <property type="evidence" value="ECO:0007669"/>
    <property type="project" value="InterPro"/>
</dbReference>
<evidence type="ECO:0000256" key="14">
    <source>
        <dbReference type="PROSITE-ProRule" id="PRU01379"/>
    </source>
</evidence>
<dbReference type="SMART" id="SM00631">
    <property type="entry name" value="Zn_pept"/>
    <property type="match status" value="1"/>
</dbReference>
<dbReference type="SUPFAM" id="SSF53187">
    <property type="entry name" value="Zn-dependent exopeptidases"/>
    <property type="match status" value="1"/>
</dbReference>
<dbReference type="OMA" id="AAWGQMN"/>
<dbReference type="Gene3D" id="3.30.70.340">
    <property type="entry name" value="Metallocarboxypeptidase-like"/>
    <property type="match status" value="1"/>
</dbReference>
<evidence type="ECO:0000256" key="1">
    <source>
        <dbReference type="ARBA" id="ARBA00001947"/>
    </source>
</evidence>
<evidence type="ECO:0000256" key="13">
    <source>
        <dbReference type="ARBA" id="ARBA00057299"/>
    </source>
</evidence>
<dbReference type="InterPro" id="IPR036990">
    <property type="entry name" value="M14A-like_propep"/>
</dbReference>
<evidence type="ECO:0000256" key="8">
    <source>
        <dbReference type="ARBA" id="ARBA00022729"/>
    </source>
</evidence>
<evidence type="ECO:0000256" key="11">
    <source>
        <dbReference type="ARBA" id="ARBA00023049"/>
    </source>
</evidence>
<dbReference type="Pfam" id="PF02244">
    <property type="entry name" value="Propep_M14"/>
    <property type="match status" value="1"/>
</dbReference>
<keyword evidence="8 15" id="KW-0732">Signal</keyword>
<dbReference type="SUPFAM" id="SSF54897">
    <property type="entry name" value="Protease propeptides/inhibitors"/>
    <property type="match status" value="1"/>
</dbReference>
<comment type="function">
    <text evidence="13">Involved in the digestion of the blood meal.</text>
</comment>
<dbReference type="PANTHER" id="PTHR11705:SF91">
    <property type="entry name" value="FI01817P-RELATED"/>
    <property type="match status" value="1"/>
</dbReference>
<evidence type="ECO:0000256" key="5">
    <source>
        <dbReference type="ARBA" id="ARBA00022645"/>
    </source>
</evidence>
<dbReference type="CDD" id="cd03860">
    <property type="entry name" value="M14_CP_A-B_like"/>
    <property type="match status" value="1"/>
</dbReference>
<dbReference type="InterPro" id="IPR000834">
    <property type="entry name" value="Peptidase_M14"/>
</dbReference>
<evidence type="ECO:0000256" key="15">
    <source>
        <dbReference type="SAM" id="SignalP"/>
    </source>
</evidence>
<reference evidence="18" key="2">
    <citation type="submission" date="2025-08" db="UniProtKB">
        <authorList>
            <consortium name="RefSeq"/>
        </authorList>
    </citation>
    <scope>IDENTIFICATION</scope>
    <source>
        <strain evidence="18">S238N-H82</strain>
        <tissue evidence="18">Testes</tissue>
    </source>
</reference>
<name>A0A9J7HL50_BRAFL</name>
<dbReference type="PANTHER" id="PTHR11705">
    <property type="entry name" value="PROTEASE FAMILY M14 CARBOXYPEPTIDASE A,B"/>
    <property type="match status" value="1"/>
</dbReference>
<dbReference type="OrthoDB" id="3626597at2759"/>
<keyword evidence="9" id="KW-0378">Hydrolase</keyword>
<dbReference type="InterPro" id="IPR003146">
    <property type="entry name" value="M14A_act_pep"/>
</dbReference>
<dbReference type="GeneID" id="118404978"/>
<evidence type="ECO:0000256" key="9">
    <source>
        <dbReference type="ARBA" id="ARBA00022801"/>
    </source>
</evidence>
<feature type="chain" id="PRO_5039927873" evidence="15">
    <location>
        <begin position="16"/>
        <end position="404"/>
    </location>
</feature>
<dbReference type="FunFam" id="3.30.70.340:FF:000001">
    <property type="entry name" value="Carboxypeptidase A5"/>
    <property type="match status" value="1"/>
</dbReference>
<dbReference type="AlphaFoldDB" id="A0A9J7HL50"/>
<reference evidence="17" key="1">
    <citation type="journal article" date="2020" name="Nat. Ecol. Evol.">
        <title>Deeply conserved synteny resolves early events in vertebrate evolution.</title>
        <authorList>
            <person name="Simakov O."/>
            <person name="Marletaz F."/>
            <person name="Yue J.X."/>
            <person name="O'Connell B."/>
            <person name="Jenkins J."/>
            <person name="Brandt A."/>
            <person name="Calef R."/>
            <person name="Tung C.H."/>
            <person name="Huang T.K."/>
            <person name="Schmutz J."/>
            <person name="Satoh N."/>
            <person name="Yu J.K."/>
            <person name="Putnam N.H."/>
            <person name="Green R.E."/>
            <person name="Rokhsar D.S."/>
        </authorList>
    </citation>
    <scope>NUCLEOTIDE SEQUENCE [LARGE SCALE GENOMIC DNA]</scope>
    <source>
        <strain evidence="17">S238N-H82</strain>
    </source>
</reference>
<dbReference type="GO" id="GO:0005615">
    <property type="term" value="C:extracellular space"/>
    <property type="evidence" value="ECO:0000318"/>
    <property type="project" value="GO_Central"/>
</dbReference>